<comment type="function">
    <text evidence="1 6">Removes the N-terminal methionine from nascent proteins. The N-terminal methionine is often cleaved when the second residue in the primary sequence is small and uncharged (Met-Ala-, Cys, Gly, Pro, Ser, Thr, or Val). Requires deformylation of the N(alpha)-formylated initiator methionine before it can be hydrolyzed.</text>
</comment>
<gene>
    <name evidence="6" type="primary">map</name>
    <name evidence="9" type="ORF">RsTaC01_0669</name>
</gene>
<dbReference type="PRINTS" id="PR00599">
    <property type="entry name" value="MAPEPTIDASE"/>
</dbReference>
<dbReference type="InterPro" id="IPR036005">
    <property type="entry name" value="Creatinase/aminopeptidase-like"/>
</dbReference>
<dbReference type="PANTHER" id="PTHR43330">
    <property type="entry name" value="METHIONINE AMINOPEPTIDASE"/>
    <property type="match status" value="1"/>
</dbReference>
<evidence type="ECO:0000313" key="9">
    <source>
        <dbReference type="EMBL" id="BED92787.1"/>
    </source>
</evidence>
<keyword evidence="4 6" id="KW-0479">Metal-binding</keyword>
<protein>
    <recommendedName>
        <fullName evidence="6 7">Methionine aminopeptidase</fullName>
        <shortName evidence="6">MAP</shortName>
        <shortName evidence="6">MetAP</shortName>
        <ecNumber evidence="6 7">3.4.11.18</ecNumber>
    </recommendedName>
    <alternativeName>
        <fullName evidence="6">Peptidase M</fullName>
    </alternativeName>
</protein>
<evidence type="ECO:0000256" key="2">
    <source>
        <dbReference type="ARBA" id="ARBA00022438"/>
    </source>
</evidence>
<feature type="binding site" evidence="6">
    <location>
        <position position="176"/>
    </location>
    <ligand>
        <name>substrate</name>
    </ligand>
</feature>
<feature type="binding site" evidence="6">
    <location>
        <position position="77"/>
    </location>
    <ligand>
        <name>substrate</name>
    </ligand>
</feature>
<dbReference type="GO" id="GO:0004239">
    <property type="term" value="F:initiator methionyl aminopeptidase activity"/>
    <property type="evidence" value="ECO:0007669"/>
    <property type="project" value="UniProtKB-UniRule"/>
</dbReference>
<reference evidence="9" key="1">
    <citation type="journal article" date="2023" name="ISME J.">
        <title>Emergence of putative energy parasites within Clostridia revealed by genome analysis of a novel endosymbiotic clade.</title>
        <authorList>
            <person name="Takahashi K."/>
            <person name="Kuwahara H."/>
            <person name="Horikawa Y."/>
            <person name="Izawa K."/>
            <person name="Kato D."/>
            <person name="Inagaki T."/>
            <person name="Yuki M."/>
            <person name="Ohkuma M."/>
            <person name="Hongoh Y."/>
        </authorList>
    </citation>
    <scope>NUCLEOTIDE SEQUENCE</scope>
    <source>
        <strain evidence="9">RsTa-C01</strain>
    </source>
</reference>
<keyword evidence="2 6" id="KW-0031">Aminopeptidase</keyword>
<dbReference type="GO" id="GO:0005829">
    <property type="term" value="C:cytosol"/>
    <property type="evidence" value="ECO:0007669"/>
    <property type="project" value="TreeGrafter"/>
</dbReference>
<dbReference type="HAMAP" id="MF_01974">
    <property type="entry name" value="MetAP_1"/>
    <property type="match status" value="1"/>
</dbReference>
<feature type="binding site" evidence="6">
    <location>
        <position position="233"/>
    </location>
    <ligand>
        <name>a divalent metal cation</name>
        <dbReference type="ChEBI" id="CHEBI:60240"/>
        <label>1</label>
    </ligand>
</feature>
<dbReference type="Gene3D" id="3.90.230.10">
    <property type="entry name" value="Creatinase/methionine aminopeptidase superfamily"/>
    <property type="match status" value="1"/>
</dbReference>
<dbReference type="GO" id="GO:0006508">
    <property type="term" value="P:proteolysis"/>
    <property type="evidence" value="ECO:0007669"/>
    <property type="project" value="UniProtKB-KW"/>
</dbReference>
<dbReference type="SUPFAM" id="SSF55920">
    <property type="entry name" value="Creatinase/aminopeptidase"/>
    <property type="match status" value="1"/>
</dbReference>
<feature type="binding site" evidence="6">
    <location>
        <position position="233"/>
    </location>
    <ligand>
        <name>a divalent metal cation</name>
        <dbReference type="ChEBI" id="CHEBI:60240"/>
        <label>2</label>
        <note>catalytic</note>
    </ligand>
</feature>
<evidence type="ECO:0000259" key="8">
    <source>
        <dbReference type="Pfam" id="PF00557"/>
    </source>
</evidence>
<comment type="cofactor">
    <cofactor evidence="6">
        <name>Co(2+)</name>
        <dbReference type="ChEBI" id="CHEBI:48828"/>
    </cofactor>
    <cofactor evidence="6">
        <name>Zn(2+)</name>
        <dbReference type="ChEBI" id="CHEBI:29105"/>
    </cofactor>
    <cofactor evidence="6">
        <name>Mn(2+)</name>
        <dbReference type="ChEBI" id="CHEBI:29035"/>
    </cofactor>
    <cofactor evidence="6">
        <name>Fe(2+)</name>
        <dbReference type="ChEBI" id="CHEBI:29033"/>
    </cofactor>
    <text evidence="6">Binds 2 divalent metal cations per subunit. Has a high-affinity and a low affinity metal-binding site. The true nature of the physiological cofactor is under debate. The enzyme is active with cobalt, zinc, manganese or divalent iron ions. Most likely, methionine aminopeptidases function as mononuclear Fe(2+)-metalloproteases under physiological conditions, and the catalytically relevant metal-binding site has been assigned to the histidine-containing high-affinity site.</text>
</comment>
<dbReference type="EC" id="3.4.11.18" evidence="6 7"/>
<evidence type="ECO:0000256" key="5">
    <source>
        <dbReference type="ARBA" id="ARBA00022801"/>
    </source>
</evidence>
<organism evidence="9">
    <name type="scientific">Candidatus Paraimprobicoccus trichonymphae</name>
    <dbReference type="NCBI Taxonomy" id="3033793"/>
    <lineage>
        <taxon>Bacteria</taxon>
        <taxon>Bacillati</taxon>
        <taxon>Bacillota</taxon>
        <taxon>Clostridia</taxon>
        <taxon>Candidatus Paraimprobicoccus</taxon>
    </lineage>
</organism>
<proteinExistence type="inferred from homology"/>
<sequence length="250" mass="27112">MIILKTEREISIMIEAGRISARALKLAGESVKPGISTWEIDSIAQEYIESQDAVPSFLNHKEYPASTCISINNVVVHGVPSKDIIVKKGDIVSIDIGAYFEGFHGDNAYTFACGEISETAQRLINTTKESLAKGIEVAVVDNKIGDISHTIQKYAEERGYSLVRKYVGHGIGTGLHEDPSVPNFGEPHKGAKLCKGMVIAIEPMVNIGTHEVRVLSDNWTTVTADGKLSAHFEHTIAITDDGPIILTNAE</sequence>
<evidence type="ECO:0000256" key="4">
    <source>
        <dbReference type="ARBA" id="ARBA00022723"/>
    </source>
</evidence>
<dbReference type="AlphaFoldDB" id="A0AA48KZD3"/>
<dbReference type="PANTHER" id="PTHR43330:SF27">
    <property type="entry name" value="METHIONINE AMINOPEPTIDASE"/>
    <property type="match status" value="1"/>
</dbReference>
<dbReference type="Proteomes" id="UP001335720">
    <property type="component" value="Chromosome"/>
</dbReference>
<name>A0AA48KZD3_9FIRM</name>
<comment type="catalytic activity">
    <reaction evidence="6 7">
        <text>Release of N-terminal amino acids, preferentially methionine, from peptides and arylamides.</text>
        <dbReference type="EC" id="3.4.11.18"/>
    </reaction>
</comment>
<feature type="binding site" evidence="6">
    <location>
        <position position="202"/>
    </location>
    <ligand>
        <name>a divalent metal cation</name>
        <dbReference type="ChEBI" id="CHEBI:60240"/>
        <label>2</label>
        <note>catalytic</note>
    </ligand>
</feature>
<dbReference type="KEGG" id="ptrh:RsTaC01_0669"/>
<dbReference type="EMBL" id="AP027925">
    <property type="protein sequence ID" value="BED92787.1"/>
    <property type="molecule type" value="Genomic_DNA"/>
</dbReference>
<evidence type="ECO:0000256" key="7">
    <source>
        <dbReference type="RuleBase" id="RU003653"/>
    </source>
</evidence>
<keyword evidence="5 6" id="KW-0378">Hydrolase</keyword>
<feature type="domain" description="Peptidase M24" evidence="8">
    <location>
        <begin position="13"/>
        <end position="240"/>
    </location>
</feature>
<dbReference type="InterPro" id="IPR001714">
    <property type="entry name" value="Pept_M24_MAP"/>
</dbReference>
<comment type="subunit">
    <text evidence="6">Monomer.</text>
</comment>
<evidence type="ECO:0000256" key="3">
    <source>
        <dbReference type="ARBA" id="ARBA00022670"/>
    </source>
</evidence>
<dbReference type="GO" id="GO:0046872">
    <property type="term" value="F:metal ion binding"/>
    <property type="evidence" value="ECO:0007669"/>
    <property type="project" value="UniProtKB-UniRule"/>
</dbReference>
<keyword evidence="3 6" id="KW-0645">Protease</keyword>
<dbReference type="Pfam" id="PF00557">
    <property type="entry name" value="Peptidase_M24"/>
    <property type="match status" value="1"/>
</dbReference>
<dbReference type="CDD" id="cd01086">
    <property type="entry name" value="MetAP1"/>
    <property type="match status" value="1"/>
</dbReference>
<accession>A0AA48KZD3</accession>
<comment type="similarity">
    <text evidence="6">Belongs to the peptidase M24A family. Methionine aminopeptidase type 1 subfamily.</text>
</comment>
<dbReference type="GO" id="GO:0070006">
    <property type="term" value="F:metalloaminopeptidase activity"/>
    <property type="evidence" value="ECO:0007669"/>
    <property type="project" value="UniProtKB-UniRule"/>
</dbReference>
<dbReference type="InterPro" id="IPR002467">
    <property type="entry name" value="Pept_M24A_MAP1"/>
</dbReference>
<feature type="binding site" evidence="6">
    <location>
        <position position="106"/>
    </location>
    <ligand>
        <name>a divalent metal cation</name>
        <dbReference type="ChEBI" id="CHEBI:60240"/>
        <label>2</label>
        <note>catalytic</note>
    </ligand>
</feature>
<evidence type="ECO:0000256" key="6">
    <source>
        <dbReference type="HAMAP-Rule" id="MF_01974"/>
    </source>
</evidence>
<dbReference type="PROSITE" id="PS00680">
    <property type="entry name" value="MAP_1"/>
    <property type="match status" value="1"/>
</dbReference>
<dbReference type="NCBIfam" id="TIGR00500">
    <property type="entry name" value="met_pdase_I"/>
    <property type="match status" value="1"/>
</dbReference>
<dbReference type="InterPro" id="IPR000994">
    <property type="entry name" value="Pept_M24"/>
</dbReference>
<evidence type="ECO:0000256" key="1">
    <source>
        <dbReference type="ARBA" id="ARBA00002521"/>
    </source>
</evidence>
<feature type="binding site" evidence="6">
    <location>
        <position position="95"/>
    </location>
    <ligand>
        <name>a divalent metal cation</name>
        <dbReference type="ChEBI" id="CHEBI:60240"/>
        <label>1</label>
    </ligand>
</feature>
<feature type="binding site" evidence="6">
    <location>
        <position position="169"/>
    </location>
    <ligand>
        <name>a divalent metal cation</name>
        <dbReference type="ChEBI" id="CHEBI:60240"/>
        <label>2</label>
        <note>catalytic</note>
    </ligand>
</feature>
<feature type="binding site" evidence="6">
    <location>
        <position position="106"/>
    </location>
    <ligand>
        <name>a divalent metal cation</name>
        <dbReference type="ChEBI" id="CHEBI:60240"/>
        <label>1</label>
    </ligand>
</feature>